<evidence type="ECO:0000313" key="16">
    <source>
        <dbReference type="Proteomes" id="UP000250140"/>
    </source>
</evidence>
<keyword evidence="9 13" id="KW-1133">Transmembrane helix</keyword>
<reference evidence="15 16" key="1">
    <citation type="journal article" date="2016" name="Nat. Commun.">
        <title>Ectomycorrhizal ecology is imprinted in the genome of the dominant symbiotic fungus Cenococcum geophilum.</title>
        <authorList>
            <consortium name="DOE Joint Genome Institute"/>
            <person name="Peter M."/>
            <person name="Kohler A."/>
            <person name="Ohm R.A."/>
            <person name="Kuo A."/>
            <person name="Krutzmann J."/>
            <person name="Morin E."/>
            <person name="Arend M."/>
            <person name="Barry K.W."/>
            <person name="Binder M."/>
            <person name="Choi C."/>
            <person name="Clum A."/>
            <person name="Copeland A."/>
            <person name="Grisel N."/>
            <person name="Haridas S."/>
            <person name="Kipfer T."/>
            <person name="LaButti K."/>
            <person name="Lindquist E."/>
            <person name="Lipzen A."/>
            <person name="Maire R."/>
            <person name="Meier B."/>
            <person name="Mihaltcheva S."/>
            <person name="Molinier V."/>
            <person name="Murat C."/>
            <person name="Poggeler S."/>
            <person name="Quandt C.A."/>
            <person name="Sperisen C."/>
            <person name="Tritt A."/>
            <person name="Tisserant E."/>
            <person name="Crous P.W."/>
            <person name="Henrissat B."/>
            <person name="Nehls U."/>
            <person name="Egli S."/>
            <person name="Spatafora J.W."/>
            <person name="Grigoriev I.V."/>
            <person name="Martin F.M."/>
        </authorList>
    </citation>
    <scope>NUCLEOTIDE SEQUENCE [LARGE SCALE GENOMIC DNA]</scope>
    <source>
        <strain evidence="15 16">CBS 207.34</strain>
    </source>
</reference>
<keyword evidence="12" id="KW-0539">Nucleus</keyword>
<evidence type="ECO:0000256" key="9">
    <source>
        <dbReference type="ARBA" id="ARBA00022989"/>
    </source>
</evidence>
<comment type="similarity">
    <text evidence="4">Belongs to the KAR5 family.</text>
</comment>
<evidence type="ECO:0000256" key="7">
    <source>
        <dbReference type="ARBA" id="ARBA00022729"/>
    </source>
</evidence>
<proteinExistence type="inferred from homology"/>
<evidence type="ECO:0000256" key="2">
    <source>
        <dbReference type="ARBA" id="ARBA00004126"/>
    </source>
</evidence>
<keyword evidence="16" id="KW-1185">Reference proteome</keyword>
<evidence type="ECO:0008006" key="17">
    <source>
        <dbReference type="Google" id="ProtNLM"/>
    </source>
</evidence>
<name>A0A8E2F0A3_9PEZI</name>
<dbReference type="OrthoDB" id="5311848at2759"/>
<accession>A0A8E2F0A3</accession>
<keyword evidence="6 13" id="KW-0812">Transmembrane</keyword>
<evidence type="ECO:0000256" key="11">
    <source>
        <dbReference type="ARBA" id="ARBA00023180"/>
    </source>
</evidence>
<gene>
    <name evidence="15" type="ORF">AOQ84DRAFT_47348</name>
</gene>
<sequence length="591" mass="65252">MRLHSVTNETIIPCIIILFHLVITIPASDTHTRTPDHLSSDLASMLQNPPIQQREVLSNALRIIHSMESSPSCNRLAALTLINSCQSLELSAKSSINVETRSELILDAVKSEYAARLAVCELISAKANIPRDCSVFVPSSYGCAKFRFRSLFTQQESHSQNELCYPEASTSQFGQCLQALESKPQWWTSYSNARQNAVVMCQASRDAIERDEKLSLYKSLAEVTSDIASALAKSVQEAQTQLAEQMAFAEQVRGSQAQALSDLKQGRSEALSALSRLMVDMQSGIQNMINTMFQAWMTAEAQVDKLNETLRLSRISLHETREGILNLFKDVANANSEHTASQIQQWQLGHESALEVQQTLDLVRTNQLHLLSETLASLRNELYGSSELVTQMYQRQNLLDQRLVNLDATFEALEVTAINLRSTVDETTDKIQQMAIFSGIGVALGPWGGIIFVIVGIWFASKPIGGCLATITGIIWLLHTAGFLQWVCGVLDQLRQSAFTCTIAVTAYASKFPDSITLMLEGLLALLGFCLVALSAGSVYLRFVKDDQGEVGILPKIEASELPANTTASPRRHSIPFFSVFSSTIRSYFAR</sequence>
<dbReference type="AlphaFoldDB" id="A0A8E2F0A3"/>
<comment type="subcellular location">
    <subcellularLocation>
        <location evidence="3">Endoplasmic reticulum membrane</location>
    </subcellularLocation>
    <subcellularLocation>
        <location evidence="2">Nucleus membrane</location>
    </subcellularLocation>
</comment>
<evidence type="ECO:0000256" key="5">
    <source>
        <dbReference type="ARBA" id="ARBA00022459"/>
    </source>
</evidence>
<protein>
    <recommendedName>
        <fullName evidence="17">Nuclear fusion protein KAR5</fullName>
    </recommendedName>
</protein>
<evidence type="ECO:0000256" key="10">
    <source>
        <dbReference type="ARBA" id="ARBA00023136"/>
    </source>
</evidence>
<feature type="transmembrane region" description="Helical" evidence="13">
    <location>
        <begin position="522"/>
        <end position="541"/>
    </location>
</feature>
<feature type="transmembrane region" description="Helical" evidence="13">
    <location>
        <begin position="467"/>
        <end position="487"/>
    </location>
</feature>
<evidence type="ECO:0000256" key="3">
    <source>
        <dbReference type="ARBA" id="ARBA00004586"/>
    </source>
</evidence>
<keyword evidence="5" id="KW-0415">Karyogamy</keyword>
<dbReference type="PANTHER" id="PTHR28012:SF1">
    <property type="entry name" value="NUCLEAR FUSION PROTEIN KAR5"/>
    <property type="match status" value="1"/>
</dbReference>
<keyword evidence="11" id="KW-0325">Glycoprotein</keyword>
<dbReference type="GO" id="GO:0005789">
    <property type="term" value="C:endoplasmic reticulum membrane"/>
    <property type="evidence" value="ECO:0007669"/>
    <property type="project" value="UniProtKB-SubCell"/>
</dbReference>
<evidence type="ECO:0000256" key="12">
    <source>
        <dbReference type="ARBA" id="ARBA00023242"/>
    </source>
</evidence>
<dbReference type="PANTHER" id="PTHR28012">
    <property type="entry name" value="NUCLEAR FUSION PROTEIN KAR5"/>
    <property type="match status" value="1"/>
</dbReference>
<dbReference type="Proteomes" id="UP000250140">
    <property type="component" value="Unassembled WGS sequence"/>
</dbReference>
<dbReference type="GO" id="GO:0048288">
    <property type="term" value="P:nuclear membrane fusion involved in karyogamy"/>
    <property type="evidence" value="ECO:0007669"/>
    <property type="project" value="InterPro"/>
</dbReference>
<evidence type="ECO:0000256" key="1">
    <source>
        <dbReference type="ARBA" id="ARBA00003389"/>
    </source>
</evidence>
<organism evidence="15 16">
    <name type="scientific">Glonium stellatum</name>
    <dbReference type="NCBI Taxonomy" id="574774"/>
    <lineage>
        <taxon>Eukaryota</taxon>
        <taxon>Fungi</taxon>
        <taxon>Dikarya</taxon>
        <taxon>Ascomycota</taxon>
        <taxon>Pezizomycotina</taxon>
        <taxon>Dothideomycetes</taxon>
        <taxon>Pleosporomycetidae</taxon>
        <taxon>Gloniales</taxon>
        <taxon>Gloniaceae</taxon>
        <taxon>Glonium</taxon>
    </lineage>
</organism>
<keyword evidence="7 14" id="KW-0732">Signal</keyword>
<evidence type="ECO:0000313" key="15">
    <source>
        <dbReference type="EMBL" id="OCL08094.1"/>
    </source>
</evidence>
<dbReference type="GO" id="GO:0000742">
    <property type="term" value="P:karyogamy involved in conjugation with cellular fusion"/>
    <property type="evidence" value="ECO:0007669"/>
    <property type="project" value="InterPro"/>
</dbReference>
<keyword evidence="8" id="KW-0256">Endoplasmic reticulum</keyword>
<evidence type="ECO:0000256" key="13">
    <source>
        <dbReference type="SAM" id="Phobius"/>
    </source>
</evidence>
<evidence type="ECO:0000256" key="8">
    <source>
        <dbReference type="ARBA" id="ARBA00022824"/>
    </source>
</evidence>
<feature type="transmembrane region" description="Helical" evidence="13">
    <location>
        <begin position="434"/>
        <end position="460"/>
    </location>
</feature>
<feature type="chain" id="PRO_5034881608" description="Nuclear fusion protein KAR5" evidence="14">
    <location>
        <begin position="25"/>
        <end position="591"/>
    </location>
</feature>
<feature type="signal peptide" evidence="14">
    <location>
        <begin position="1"/>
        <end position="24"/>
    </location>
</feature>
<dbReference type="InterPro" id="IPR007292">
    <property type="entry name" value="Nuclear_fusion_Kar5"/>
</dbReference>
<evidence type="ECO:0000256" key="14">
    <source>
        <dbReference type="SAM" id="SignalP"/>
    </source>
</evidence>
<evidence type="ECO:0000256" key="4">
    <source>
        <dbReference type="ARBA" id="ARBA00010473"/>
    </source>
</evidence>
<keyword evidence="10 13" id="KW-0472">Membrane</keyword>
<evidence type="ECO:0000256" key="6">
    <source>
        <dbReference type="ARBA" id="ARBA00022692"/>
    </source>
</evidence>
<dbReference type="GO" id="GO:0031965">
    <property type="term" value="C:nuclear membrane"/>
    <property type="evidence" value="ECO:0007669"/>
    <property type="project" value="UniProtKB-SubCell"/>
</dbReference>
<dbReference type="EMBL" id="KV749717">
    <property type="protein sequence ID" value="OCL08094.1"/>
    <property type="molecule type" value="Genomic_DNA"/>
</dbReference>
<comment type="function">
    <text evidence="1">Required for nuclear membrane fusion during karyogamy.</text>
</comment>